<organism evidence="3 4">
    <name type="scientific">Kalanchoe fedtschenkoi</name>
    <name type="common">Lavender scallops</name>
    <name type="synonym">South American air plant</name>
    <dbReference type="NCBI Taxonomy" id="63787"/>
    <lineage>
        <taxon>Eukaryota</taxon>
        <taxon>Viridiplantae</taxon>
        <taxon>Streptophyta</taxon>
        <taxon>Embryophyta</taxon>
        <taxon>Tracheophyta</taxon>
        <taxon>Spermatophyta</taxon>
        <taxon>Magnoliopsida</taxon>
        <taxon>eudicotyledons</taxon>
        <taxon>Gunneridae</taxon>
        <taxon>Pentapetalae</taxon>
        <taxon>Saxifragales</taxon>
        <taxon>Crassulaceae</taxon>
        <taxon>Kalanchoe</taxon>
    </lineage>
</organism>
<dbReference type="PANTHER" id="PTHR12161:SF81">
    <property type="entry name" value="OS01G0687700 PROTEIN"/>
    <property type="match status" value="1"/>
</dbReference>
<protein>
    <recommendedName>
        <fullName evidence="5">IST1 homolog</fullName>
    </recommendedName>
</protein>
<feature type="compositionally biased region" description="Polar residues" evidence="2">
    <location>
        <begin position="249"/>
        <end position="269"/>
    </location>
</feature>
<dbReference type="InterPro" id="IPR042277">
    <property type="entry name" value="IST1-like"/>
</dbReference>
<name>A0A7N0ZXV4_KALFE</name>
<evidence type="ECO:0008006" key="5">
    <source>
        <dbReference type="Google" id="ProtNLM"/>
    </source>
</evidence>
<dbReference type="GO" id="GO:0015031">
    <property type="term" value="P:protein transport"/>
    <property type="evidence" value="ECO:0007669"/>
    <property type="project" value="InterPro"/>
</dbReference>
<dbReference type="Proteomes" id="UP000594263">
    <property type="component" value="Unplaced"/>
</dbReference>
<sequence length="327" mass="36088">MSLLNQLFNRGVLGAKCKTCLTLVISRMKLIQNKRDVNLKLMRKEIAQFLQTGQEAIARIRVEHVIREQNIQAAYDILELFCEFVLARVPVLESQKECPTELREAIASIVFAAPRCSDLPDLMQIRNLFGAKYGKEFVMAASELRPDTSVNRSLIERLSVNAPSAEARLELLKQIAREYNLNWDSSNTEAEFRKNHEDLLGGTKQISVAPSPSEAPIKLGEPKPSNNGVHKALPSNGSQGTRQIPPPSRNASLSKANEIQPSVNHTPTEPINEIRIEPKPRPSEVLDMAQAAIASAERACAAARAAAALVNVKYVSHNNNLQEAKSS</sequence>
<evidence type="ECO:0000313" key="4">
    <source>
        <dbReference type="Proteomes" id="UP000594263"/>
    </source>
</evidence>
<accession>A0A7N0ZXV4</accession>
<proteinExistence type="inferred from homology"/>
<dbReference type="OMA" id="DLQLKHM"/>
<evidence type="ECO:0000256" key="1">
    <source>
        <dbReference type="ARBA" id="ARBA00005536"/>
    </source>
</evidence>
<dbReference type="EnsemblPlants" id="Kaladp0050s0311.1.v1.1">
    <property type="protein sequence ID" value="Kaladp0050s0311.1.v1.1"/>
    <property type="gene ID" value="Kaladp0050s0311.v1.1"/>
</dbReference>
<dbReference type="FunFam" id="1.20.1260.60:FF:000003">
    <property type="entry name" value="IST1-like protein isoform A"/>
    <property type="match status" value="1"/>
</dbReference>
<dbReference type="EnsemblPlants" id="Kaladp0050s0311.2.v1.1">
    <property type="protein sequence ID" value="Kaladp0050s0311.2.v1.1"/>
    <property type="gene ID" value="Kaladp0050s0311.v1.1"/>
</dbReference>
<comment type="similarity">
    <text evidence="1">Belongs to the IST1 family.</text>
</comment>
<dbReference type="Pfam" id="PF03398">
    <property type="entry name" value="Ist1"/>
    <property type="match status" value="1"/>
</dbReference>
<dbReference type="Gramene" id="Kaladp0050s0311.1.v1.1">
    <property type="protein sequence ID" value="Kaladp0050s0311.1.v1.1"/>
    <property type="gene ID" value="Kaladp0050s0311.v1.1"/>
</dbReference>
<dbReference type="InterPro" id="IPR005061">
    <property type="entry name" value="Ist1"/>
</dbReference>
<dbReference type="Gene3D" id="1.20.1260.60">
    <property type="entry name" value="Vacuolar protein sorting-associated protein Ist1"/>
    <property type="match status" value="1"/>
</dbReference>
<keyword evidence="4" id="KW-1185">Reference proteome</keyword>
<dbReference type="AlphaFoldDB" id="A0A7N0ZXV4"/>
<feature type="region of interest" description="Disordered" evidence="2">
    <location>
        <begin position="204"/>
        <end position="280"/>
    </location>
</feature>
<evidence type="ECO:0000256" key="2">
    <source>
        <dbReference type="SAM" id="MobiDB-lite"/>
    </source>
</evidence>
<evidence type="ECO:0000313" key="3">
    <source>
        <dbReference type="EnsemblPlants" id="Kaladp0050s0311.1.v1.1"/>
    </source>
</evidence>
<dbReference type="Gramene" id="Kaladp0050s0311.2.v1.1">
    <property type="protein sequence ID" value="Kaladp0050s0311.2.v1.1"/>
    <property type="gene ID" value="Kaladp0050s0311.v1.1"/>
</dbReference>
<reference evidence="3" key="1">
    <citation type="submission" date="2021-01" db="UniProtKB">
        <authorList>
            <consortium name="EnsemblPlants"/>
        </authorList>
    </citation>
    <scope>IDENTIFICATION</scope>
</reference>
<dbReference type="PANTHER" id="PTHR12161">
    <property type="entry name" value="IST1 FAMILY MEMBER"/>
    <property type="match status" value="1"/>
</dbReference>